<reference evidence="1 2" key="1">
    <citation type="submission" date="2023-04" db="EMBL/GenBank/DDBJ databases">
        <title>Genome sequence of Halobacillus naozhouensis KACC 21980.</title>
        <authorList>
            <person name="Kim S."/>
            <person name="Heo J."/>
            <person name="Kwon S.-W."/>
        </authorList>
    </citation>
    <scope>NUCLEOTIDE SEQUENCE [LARGE SCALE GENOMIC DNA]</scope>
    <source>
        <strain evidence="1 2">KCTC 13234</strain>
    </source>
</reference>
<gene>
    <name evidence="1" type="ORF">P9989_06145</name>
</gene>
<dbReference type="RefSeq" id="WP_283077905.1">
    <property type="nucleotide sequence ID" value="NZ_CP121671.1"/>
</dbReference>
<accession>A0ABY8J0C5</accession>
<dbReference type="EMBL" id="CP121671">
    <property type="protein sequence ID" value="WFT75945.1"/>
    <property type="molecule type" value="Genomic_DNA"/>
</dbReference>
<protein>
    <submittedName>
        <fullName evidence="1">RES domain-containing protein</fullName>
    </submittedName>
</protein>
<name>A0ABY8J0C5_9BACI</name>
<keyword evidence="2" id="KW-1185">Reference proteome</keyword>
<dbReference type="Proteomes" id="UP001221597">
    <property type="component" value="Chromosome"/>
</dbReference>
<proteinExistence type="predicted"/>
<organism evidence="1 2">
    <name type="scientific">Halobacillus naozhouensis</name>
    <dbReference type="NCBI Taxonomy" id="554880"/>
    <lineage>
        <taxon>Bacteria</taxon>
        <taxon>Bacillati</taxon>
        <taxon>Bacillota</taxon>
        <taxon>Bacilli</taxon>
        <taxon>Bacillales</taxon>
        <taxon>Bacillaceae</taxon>
        <taxon>Halobacillus</taxon>
    </lineage>
</organism>
<sequence>MEDVNFFCLRCGKANEIMDFFENENIELWELDNIPIRIIGFKEYGKYICDLCDSDFEIEEYFADSIADYEQFIDICAETIGEFLSTKVEKCNKCSDGEIIESFHWAMNKEDGTDNYTGTTFYDFIGDYGISDFSLKETILQYIQCSSCGYGADFDKDDFRIFDINDKVLSEHEISEFFGDEYGLDFTQLNSISNNYGIELSKSEVEDFINKISENPMLAYQYETGVKLYNLFKKIFYNDKVFILESGTKIFRGRNRKKDEDKLSNTQLWSPPIGNAGHGRYNLIGIPVLYCSNITEGIPYELNPLNNDYIDIGTFQINTPLKLLDISEMFNEEFGEYISSVNNESKKLKRGYLLTNFIKDCCASIGFNGIRYMGVGKENYYNYALFNYEQDREIKVLDDVMTFDCIISYSIRKAKV</sequence>
<evidence type="ECO:0000313" key="1">
    <source>
        <dbReference type="EMBL" id="WFT75945.1"/>
    </source>
</evidence>
<evidence type="ECO:0000313" key="2">
    <source>
        <dbReference type="Proteomes" id="UP001221597"/>
    </source>
</evidence>